<organism evidence="6 7">
    <name type="scientific">Aedes aegypti</name>
    <name type="common">Yellowfever mosquito</name>
    <name type="synonym">Culex aegypti</name>
    <dbReference type="NCBI Taxonomy" id="7159"/>
    <lineage>
        <taxon>Eukaryota</taxon>
        <taxon>Metazoa</taxon>
        <taxon>Ecdysozoa</taxon>
        <taxon>Arthropoda</taxon>
        <taxon>Hexapoda</taxon>
        <taxon>Insecta</taxon>
        <taxon>Pterygota</taxon>
        <taxon>Neoptera</taxon>
        <taxon>Endopterygota</taxon>
        <taxon>Diptera</taxon>
        <taxon>Nematocera</taxon>
        <taxon>Culicoidea</taxon>
        <taxon>Culicidae</taxon>
        <taxon>Culicinae</taxon>
        <taxon>Aedini</taxon>
        <taxon>Aedes</taxon>
        <taxon>Stegomyia</taxon>
    </lineage>
</organism>
<evidence type="ECO:0000256" key="5">
    <source>
        <dbReference type="ARBA" id="ARBA00045851"/>
    </source>
</evidence>
<evidence type="ECO:0000256" key="3">
    <source>
        <dbReference type="ARBA" id="ARBA00023329"/>
    </source>
</evidence>
<dbReference type="Gene3D" id="2.20.110.10">
    <property type="entry name" value="Histone H3 K4-specific methyltransferase SET7/9 N-terminal domain"/>
    <property type="match status" value="2"/>
</dbReference>
<dbReference type="InterPro" id="IPR052472">
    <property type="entry name" value="MORN3"/>
</dbReference>
<dbReference type="Pfam" id="PF02493">
    <property type="entry name" value="MORN"/>
    <property type="match status" value="5"/>
</dbReference>
<gene>
    <name evidence="6" type="ORF">AaeL_AAEL002689</name>
</gene>
<protein>
    <recommendedName>
        <fullName evidence="4">MORN repeat-containing protein 3</fullName>
    </recommendedName>
</protein>
<reference evidence="6" key="1">
    <citation type="submission" date="2005-10" db="EMBL/GenBank/DDBJ databases">
        <authorList>
            <person name="Loftus B.J."/>
            <person name="Nene V.M."/>
            <person name="Hannick L.I."/>
            <person name="Bidwell S."/>
            <person name="Haas B."/>
            <person name="Amedeo P."/>
            <person name="Orvis J."/>
            <person name="Wortman J.R."/>
            <person name="White O.R."/>
            <person name="Salzberg S."/>
            <person name="Shumway M."/>
            <person name="Koo H."/>
            <person name="Zhao Y."/>
            <person name="Holmes M."/>
            <person name="Miller J."/>
            <person name="Schatz M."/>
            <person name="Pop M."/>
            <person name="Pai G."/>
            <person name="Utterback T."/>
            <person name="Rogers Y.-H."/>
            <person name="Kravitz S."/>
            <person name="Fraser C.M."/>
        </authorList>
    </citation>
    <scope>NUCLEOTIDE SEQUENCE</scope>
    <source>
        <strain evidence="6">Liverpool</strain>
    </source>
</reference>
<dbReference type="SUPFAM" id="SSF82185">
    <property type="entry name" value="Histone H3 K4-specific methyltransferase SET7/9 N-terminal domain"/>
    <property type="match status" value="2"/>
</dbReference>
<dbReference type="GO" id="GO:0001669">
    <property type="term" value="C:acrosomal vesicle"/>
    <property type="evidence" value="ECO:0007669"/>
    <property type="project" value="UniProtKB-SubCell"/>
</dbReference>
<proteinExistence type="predicted"/>
<evidence type="ECO:0000256" key="1">
    <source>
        <dbReference type="ARBA" id="ARBA00004218"/>
    </source>
</evidence>
<comment type="function">
    <text evidence="5">Assembles a suppression complex (suppresome) by tethering SIRT1 and MDM2 to regulate composite modifications of p53/TP53. Confers both deacetylation-mediated functional inactivation, by SIRT1, and ubiquitination-dependent degradation, by MDM2, of p53/TP53, promoting a proliferative and cell survival behaviors. May play a role in the regulation of spermatogenesis.</text>
</comment>
<dbReference type="VEuPathDB" id="VectorBase:AAEL002689"/>
<evidence type="ECO:0000256" key="4">
    <source>
        <dbReference type="ARBA" id="ARBA00039854"/>
    </source>
</evidence>
<reference evidence="6" key="2">
    <citation type="journal article" date="2007" name="Science">
        <title>Genome sequence of Aedes aegypti, a major arbovirus vector.</title>
        <authorList>
            <person name="Nene V."/>
            <person name="Wortman J.R."/>
            <person name="Lawson D."/>
            <person name="Haas B."/>
            <person name="Kodira C."/>
            <person name="Tu Z.J."/>
            <person name="Loftus B."/>
            <person name="Xi Z."/>
            <person name="Megy K."/>
            <person name="Grabherr M."/>
            <person name="Ren Q."/>
            <person name="Zdobnov E.M."/>
            <person name="Lobo N.F."/>
            <person name="Campbell K.S."/>
            <person name="Brown S.E."/>
            <person name="Bonaldo M.F."/>
            <person name="Zhu J."/>
            <person name="Sinkins S.P."/>
            <person name="Hogenkamp D.G."/>
            <person name="Amedeo P."/>
            <person name="Arensburger P."/>
            <person name="Atkinson P.W."/>
            <person name="Bidwell S."/>
            <person name="Biedler J."/>
            <person name="Birney E."/>
            <person name="Bruggner R.V."/>
            <person name="Costas J."/>
            <person name="Coy M.R."/>
            <person name="Crabtree J."/>
            <person name="Crawford M."/>
            <person name="Debruyn B."/>
            <person name="Decaprio D."/>
            <person name="Eiglmeier K."/>
            <person name="Eisenstadt E."/>
            <person name="El-Dorry H."/>
            <person name="Gelbart W.M."/>
            <person name="Gomes S.L."/>
            <person name="Hammond M."/>
            <person name="Hannick L.I."/>
            <person name="Hogan J.R."/>
            <person name="Holmes M.H."/>
            <person name="Jaffe D."/>
            <person name="Johnston J.S."/>
            <person name="Kennedy R.C."/>
            <person name="Koo H."/>
            <person name="Kravitz S."/>
            <person name="Kriventseva E.V."/>
            <person name="Kulp D."/>
            <person name="Labutti K."/>
            <person name="Lee E."/>
            <person name="Li S."/>
            <person name="Lovin D.D."/>
            <person name="Mao C."/>
            <person name="Mauceli E."/>
            <person name="Menck C.F."/>
            <person name="Miller J.R."/>
            <person name="Montgomery P."/>
            <person name="Mori A."/>
            <person name="Nascimento A.L."/>
            <person name="Naveira H.F."/>
            <person name="Nusbaum C."/>
            <person name="O'leary S."/>
            <person name="Orvis J."/>
            <person name="Pertea M."/>
            <person name="Quesneville H."/>
            <person name="Reidenbach K.R."/>
            <person name="Rogers Y.H."/>
            <person name="Roth C.W."/>
            <person name="Schneider J.R."/>
            <person name="Schatz M."/>
            <person name="Shumway M."/>
            <person name="Stanke M."/>
            <person name="Stinson E.O."/>
            <person name="Tubio J.M."/>
            <person name="Vanzee J.P."/>
            <person name="Verjovski-Almeida S."/>
            <person name="Werner D."/>
            <person name="White O."/>
            <person name="Wyder S."/>
            <person name="Zeng Q."/>
            <person name="Zhao Q."/>
            <person name="Zhao Y."/>
            <person name="Hill C.A."/>
            <person name="Raikhel A.S."/>
            <person name="Soares M.B."/>
            <person name="Knudson D.L."/>
            <person name="Lee N.H."/>
            <person name="Galagan J."/>
            <person name="Salzberg S.L."/>
            <person name="Paulsen I.T."/>
            <person name="Dimopoulos G."/>
            <person name="Collins F.H."/>
            <person name="Birren B."/>
            <person name="Fraser-Liggett C.M."/>
            <person name="Severson D.W."/>
        </authorList>
    </citation>
    <scope>NUCLEOTIDE SEQUENCE [LARGE SCALE GENOMIC DNA]</scope>
    <source>
        <strain evidence="6">Liverpool</strain>
    </source>
</reference>
<dbReference type="HOGENOM" id="CLU_032017_3_1_1"/>
<sequence length="224" mass="25785">MAASEFPGAVIDKFAPRTLDMPPFSSKLRSFFTRSSHYQGQVDASNRKSGFGKQSQTNGLLYEGQWRCGLRHGYGILYRKLKDTELYVKVYAGGWENGKKHGLGVKYYSHGKYLGYWERDQRSGHGFIWFDNGDFYMGEWLDDCFDGLGVFLELGGNRYHGQFRKGLKHGEGLYLHSRTGQIQRGFWTEGVFKMGEIEDWNRNQVIEPTIYPIPEVSNSSAYRI</sequence>
<dbReference type="PANTHER" id="PTHR46511">
    <property type="entry name" value="MORN REPEAT-CONTAINING PROTEIN 3"/>
    <property type="match status" value="1"/>
</dbReference>
<evidence type="ECO:0000256" key="2">
    <source>
        <dbReference type="ARBA" id="ARBA00022737"/>
    </source>
</evidence>
<evidence type="ECO:0000313" key="6">
    <source>
        <dbReference type="EMBL" id="EAT46095.1"/>
    </source>
</evidence>
<dbReference type="EMBL" id="CH477249">
    <property type="protein sequence ID" value="EAT46095.1"/>
    <property type="molecule type" value="Genomic_DNA"/>
</dbReference>
<dbReference type="InterPro" id="IPR003409">
    <property type="entry name" value="MORN"/>
</dbReference>
<keyword evidence="2" id="KW-0677">Repeat</keyword>
<name>Q17HG7_AEDAE</name>
<dbReference type="OMA" id="GHGRFFH"/>
<dbReference type="SMART" id="SM00698">
    <property type="entry name" value="MORN"/>
    <property type="match status" value="6"/>
</dbReference>
<dbReference type="PhylomeDB" id="Q17HG7"/>
<dbReference type="PaxDb" id="7159-AAEL002689-PA"/>
<keyword evidence="3" id="KW-0968">Cytoplasmic vesicle</keyword>
<dbReference type="Proteomes" id="UP000682892">
    <property type="component" value="Unassembled WGS sequence"/>
</dbReference>
<comment type="subcellular location">
    <subcellularLocation>
        <location evidence="1">Cytoplasmic vesicle</location>
        <location evidence="1">Secretory vesicle</location>
        <location evidence="1">Acrosome</location>
    </subcellularLocation>
</comment>
<dbReference type="eggNOG" id="KOG0231">
    <property type="taxonomic scope" value="Eukaryota"/>
</dbReference>
<dbReference type="STRING" id="7159.Q17HG7"/>
<evidence type="ECO:0000313" key="7">
    <source>
        <dbReference type="Proteomes" id="UP000682892"/>
    </source>
</evidence>
<reference evidence="6" key="3">
    <citation type="submission" date="2012-09" db="EMBL/GenBank/DDBJ databases">
        <authorList>
            <consortium name="VectorBase"/>
        </authorList>
    </citation>
    <scope>NUCLEOTIDE SEQUENCE</scope>
    <source>
        <strain evidence="6">Liverpool</strain>
    </source>
</reference>
<dbReference type="AlphaFoldDB" id="Q17HG7"/>
<dbReference type="PANTHER" id="PTHR46511:SF1">
    <property type="entry name" value="MORN REPEAT-CONTAINING PROTEIN 3"/>
    <property type="match status" value="1"/>
</dbReference>
<accession>Q17HG7</accession>